<gene>
    <name evidence="1" type="ORF">MM415B00651_0019</name>
</gene>
<proteinExistence type="predicted"/>
<protein>
    <submittedName>
        <fullName evidence="1">Uncharacterized protein</fullName>
    </submittedName>
</protein>
<accession>A0A6M3J0H2</accession>
<name>A0A6M3J0H2_9ZZZZ</name>
<reference evidence="1" key="1">
    <citation type="submission" date="2020-03" db="EMBL/GenBank/DDBJ databases">
        <title>The deep terrestrial virosphere.</title>
        <authorList>
            <person name="Holmfeldt K."/>
            <person name="Nilsson E."/>
            <person name="Simone D."/>
            <person name="Lopez-Fernandez M."/>
            <person name="Wu X."/>
            <person name="de Brujin I."/>
            <person name="Lundin D."/>
            <person name="Andersson A."/>
            <person name="Bertilsson S."/>
            <person name="Dopson M."/>
        </authorList>
    </citation>
    <scope>NUCLEOTIDE SEQUENCE</scope>
    <source>
        <strain evidence="1">MM415B00651</strain>
    </source>
</reference>
<organism evidence="1">
    <name type="scientific">viral metagenome</name>
    <dbReference type="NCBI Taxonomy" id="1070528"/>
    <lineage>
        <taxon>unclassified sequences</taxon>
        <taxon>metagenomes</taxon>
        <taxon>organismal metagenomes</taxon>
    </lineage>
</organism>
<dbReference type="EMBL" id="MT141490">
    <property type="protein sequence ID" value="QJA63104.1"/>
    <property type="molecule type" value="Genomic_DNA"/>
</dbReference>
<evidence type="ECO:0000313" key="1">
    <source>
        <dbReference type="EMBL" id="QJA63104.1"/>
    </source>
</evidence>
<sequence length="441" mass="45331">MATTEKWAKLFKSRHQYADGVPIQLGAAKDVAVQFDGTNLTIKPVTDDTGQIIVGDGTTDMDFKIFMGTTAKHVLFDQSAALVTFTATALTMGANTAGVDVTLHGTTTGNYLLWDASEDDLLLVGTATQLAVAGTTESTSTTTGSLRTAGGLACVGDFYAGDDIFLTSGAVLNFNAGDMTITHSSNDLAIAGGTLTTAGIIVGTVATGISFTGTYTGNVIDFTSATIAPTGSAGPCFIRAGAYGSPVDLGVDEDQSGMIRMYVTTSAGGTSYDRGLFMFCETTGTKGIMPVAGLAEVGAGGAPTAVYPCQFIAHLNSATASLGASAQMFGGWFKITANDGATIPSTARAAPLWLDNQLYGANAATIGEEYTIFSTTGGTVPKAWAGFETTSSGWDQLFYFDETMAAAEPFVSTGCSVTIASVPYLKVLVNATQYGIPLIAI</sequence>
<dbReference type="AlphaFoldDB" id="A0A6M3J0H2"/>